<dbReference type="Pfam" id="PF02902">
    <property type="entry name" value="Peptidase_C48"/>
    <property type="match status" value="1"/>
</dbReference>
<dbReference type="Proteomes" id="UP001604336">
    <property type="component" value="Unassembled WGS sequence"/>
</dbReference>
<reference evidence="6" key="1">
    <citation type="submission" date="2024-07" db="EMBL/GenBank/DDBJ databases">
        <title>Two chromosome-level genome assemblies of Korean endemic species Abeliophyllum distichum and Forsythia ovata (Oleaceae).</title>
        <authorList>
            <person name="Jang H."/>
        </authorList>
    </citation>
    <scope>NUCLEOTIDE SEQUENCE [LARGE SCALE GENOMIC DNA]</scope>
</reference>
<comment type="caution">
    <text evidence="5">The sequence shown here is derived from an EMBL/GenBank/DDBJ whole genome shotgun (WGS) entry which is preliminary data.</text>
</comment>
<sequence length="107" mass="12252">MVKVNAWNHVVTSGVGSVPPLVVNIVEGTLQQINDHDCGIFVIKTVRAWINQNVRAIDDNFDSSLARIYIISQLFKYGIEKRVNSYEKDPDLVPRKVRQSRKLQKME</sequence>
<gene>
    <name evidence="5" type="ORF">Adt_23724</name>
</gene>
<evidence type="ECO:0000256" key="1">
    <source>
        <dbReference type="ARBA" id="ARBA00005234"/>
    </source>
</evidence>
<comment type="similarity">
    <text evidence="1">Belongs to the peptidase C48 family.</text>
</comment>
<evidence type="ECO:0000313" key="5">
    <source>
        <dbReference type="EMBL" id="KAL2498174.1"/>
    </source>
</evidence>
<protein>
    <submittedName>
        <fullName evidence="5">Ulp1 protease family</fullName>
    </submittedName>
</protein>
<accession>A0ABD1SEY5</accession>
<dbReference type="GO" id="GO:0008233">
    <property type="term" value="F:peptidase activity"/>
    <property type="evidence" value="ECO:0007669"/>
    <property type="project" value="UniProtKB-KW"/>
</dbReference>
<evidence type="ECO:0000313" key="6">
    <source>
        <dbReference type="Proteomes" id="UP001604336"/>
    </source>
</evidence>
<evidence type="ECO:0000259" key="4">
    <source>
        <dbReference type="Pfam" id="PF02902"/>
    </source>
</evidence>
<dbReference type="SUPFAM" id="SSF54001">
    <property type="entry name" value="Cysteine proteinases"/>
    <property type="match status" value="1"/>
</dbReference>
<keyword evidence="2 5" id="KW-0645">Protease</keyword>
<organism evidence="5 6">
    <name type="scientific">Abeliophyllum distichum</name>
    <dbReference type="NCBI Taxonomy" id="126358"/>
    <lineage>
        <taxon>Eukaryota</taxon>
        <taxon>Viridiplantae</taxon>
        <taxon>Streptophyta</taxon>
        <taxon>Embryophyta</taxon>
        <taxon>Tracheophyta</taxon>
        <taxon>Spermatophyta</taxon>
        <taxon>Magnoliopsida</taxon>
        <taxon>eudicotyledons</taxon>
        <taxon>Gunneridae</taxon>
        <taxon>Pentapetalae</taxon>
        <taxon>asterids</taxon>
        <taxon>lamiids</taxon>
        <taxon>Lamiales</taxon>
        <taxon>Oleaceae</taxon>
        <taxon>Forsythieae</taxon>
        <taxon>Abeliophyllum</taxon>
    </lineage>
</organism>
<dbReference type="InterPro" id="IPR038765">
    <property type="entry name" value="Papain-like_cys_pep_sf"/>
</dbReference>
<feature type="domain" description="Ubiquitin-like protease family profile" evidence="4">
    <location>
        <begin position="17"/>
        <end position="59"/>
    </location>
</feature>
<proteinExistence type="inferred from homology"/>
<keyword evidence="6" id="KW-1185">Reference proteome</keyword>
<dbReference type="AlphaFoldDB" id="A0ABD1SEY5"/>
<dbReference type="GO" id="GO:0006508">
    <property type="term" value="P:proteolysis"/>
    <property type="evidence" value="ECO:0007669"/>
    <property type="project" value="UniProtKB-KW"/>
</dbReference>
<dbReference type="EMBL" id="JBFOLK010000007">
    <property type="protein sequence ID" value="KAL2498174.1"/>
    <property type="molecule type" value="Genomic_DNA"/>
</dbReference>
<dbReference type="InterPro" id="IPR003653">
    <property type="entry name" value="Peptidase_C48_C"/>
</dbReference>
<evidence type="ECO:0000256" key="3">
    <source>
        <dbReference type="ARBA" id="ARBA00022801"/>
    </source>
</evidence>
<keyword evidence="3" id="KW-0378">Hydrolase</keyword>
<evidence type="ECO:0000256" key="2">
    <source>
        <dbReference type="ARBA" id="ARBA00022670"/>
    </source>
</evidence>
<name>A0ABD1SEY5_9LAMI</name>